<gene>
    <name evidence="9" type="ORF">SEUCBS140593_001646</name>
</gene>
<name>A0ABP0AZX2_9PEZI</name>
<proteinExistence type="inferred from homology"/>
<dbReference type="InterPro" id="IPR011009">
    <property type="entry name" value="Kinase-like_dom_sf"/>
</dbReference>
<dbReference type="EC" id="2.7.12.2" evidence="6"/>
<protein>
    <recommendedName>
        <fullName evidence="6">mitogen-activated protein kinase kinase</fullName>
        <ecNumber evidence="6">2.7.12.2</ecNumber>
    </recommendedName>
</protein>
<dbReference type="PROSITE" id="PS00107">
    <property type="entry name" value="PROTEIN_KINASE_ATP"/>
    <property type="match status" value="1"/>
</dbReference>
<dbReference type="Pfam" id="PF00069">
    <property type="entry name" value="Pkinase"/>
    <property type="match status" value="1"/>
</dbReference>
<organism evidence="9 10">
    <name type="scientific">Sporothrix eucalyptigena</name>
    <dbReference type="NCBI Taxonomy" id="1812306"/>
    <lineage>
        <taxon>Eukaryota</taxon>
        <taxon>Fungi</taxon>
        <taxon>Dikarya</taxon>
        <taxon>Ascomycota</taxon>
        <taxon>Pezizomycotina</taxon>
        <taxon>Sordariomycetes</taxon>
        <taxon>Sordariomycetidae</taxon>
        <taxon>Ophiostomatales</taxon>
        <taxon>Ophiostomataceae</taxon>
        <taxon>Sporothrix</taxon>
    </lineage>
</organism>
<dbReference type="CDD" id="cd00180">
    <property type="entry name" value="PKc"/>
    <property type="match status" value="1"/>
</dbReference>
<evidence type="ECO:0000256" key="4">
    <source>
        <dbReference type="ARBA" id="ARBA00022840"/>
    </source>
</evidence>
<reference evidence="9 10" key="1">
    <citation type="submission" date="2024-01" db="EMBL/GenBank/DDBJ databases">
        <authorList>
            <person name="Allen C."/>
            <person name="Tagirdzhanova G."/>
        </authorList>
    </citation>
    <scope>NUCLEOTIDE SEQUENCE [LARGE SCALE GENOMIC DNA]</scope>
</reference>
<comment type="caution">
    <text evidence="9">The sequence shown here is derived from an EMBL/GenBank/DDBJ whole genome shotgun (WGS) entry which is preliminary data.</text>
</comment>
<evidence type="ECO:0000256" key="1">
    <source>
        <dbReference type="ARBA" id="ARBA00022679"/>
    </source>
</evidence>
<evidence type="ECO:0000313" key="10">
    <source>
        <dbReference type="Proteomes" id="UP001642482"/>
    </source>
</evidence>
<dbReference type="SMART" id="SM00220">
    <property type="entry name" value="S_TKc"/>
    <property type="match status" value="1"/>
</dbReference>
<feature type="domain" description="Protein kinase" evidence="8">
    <location>
        <begin position="217"/>
        <end position="488"/>
    </location>
</feature>
<evidence type="ECO:0000256" key="3">
    <source>
        <dbReference type="ARBA" id="ARBA00022777"/>
    </source>
</evidence>
<keyword evidence="1" id="KW-0808">Transferase</keyword>
<dbReference type="Proteomes" id="UP001642482">
    <property type="component" value="Unassembled WGS sequence"/>
</dbReference>
<dbReference type="PANTHER" id="PTHR48013:SF18">
    <property type="entry name" value="KINASE, PUTATIVE-RELATED"/>
    <property type="match status" value="1"/>
</dbReference>
<dbReference type="InterPro" id="IPR008271">
    <property type="entry name" value="Ser/Thr_kinase_AS"/>
</dbReference>
<evidence type="ECO:0000259" key="8">
    <source>
        <dbReference type="PROSITE" id="PS50011"/>
    </source>
</evidence>
<dbReference type="InterPro" id="IPR017441">
    <property type="entry name" value="Protein_kinase_ATP_BS"/>
</dbReference>
<dbReference type="PROSITE" id="PS00108">
    <property type="entry name" value="PROTEIN_KINASE_ST"/>
    <property type="match status" value="1"/>
</dbReference>
<evidence type="ECO:0000256" key="2">
    <source>
        <dbReference type="ARBA" id="ARBA00022741"/>
    </source>
</evidence>
<dbReference type="Gene3D" id="1.10.510.10">
    <property type="entry name" value="Transferase(Phosphotransferase) domain 1"/>
    <property type="match status" value="1"/>
</dbReference>
<feature type="binding site" evidence="7">
    <location>
        <position position="246"/>
    </location>
    <ligand>
        <name>ATP</name>
        <dbReference type="ChEBI" id="CHEBI:30616"/>
    </ligand>
</feature>
<dbReference type="SUPFAM" id="SSF56112">
    <property type="entry name" value="Protein kinase-like (PK-like)"/>
    <property type="match status" value="1"/>
</dbReference>
<dbReference type="InterPro" id="IPR000719">
    <property type="entry name" value="Prot_kinase_dom"/>
</dbReference>
<evidence type="ECO:0000256" key="5">
    <source>
        <dbReference type="ARBA" id="ARBA00038035"/>
    </source>
</evidence>
<keyword evidence="3" id="KW-0418">Kinase</keyword>
<evidence type="ECO:0000256" key="7">
    <source>
        <dbReference type="PROSITE-ProRule" id="PRU10141"/>
    </source>
</evidence>
<dbReference type="PANTHER" id="PTHR48013">
    <property type="entry name" value="DUAL SPECIFICITY MITOGEN-ACTIVATED PROTEIN KINASE KINASE 5-RELATED"/>
    <property type="match status" value="1"/>
</dbReference>
<evidence type="ECO:0000256" key="6">
    <source>
        <dbReference type="ARBA" id="ARBA00038999"/>
    </source>
</evidence>
<dbReference type="PROSITE" id="PS50011">
    <property type="entry name" value="PROTEIN_KINASE_DOM"/>
    <property type="match status" value="1"/>
</dbReference>
<keyword evidence="2 7" id="KW-0547">Nucleotide-binding</keyword>
<dbReference type="EMBL" id="CAWUHD010000010">
    <property type="protein sequence ID" value="CAK7212848.1"/>
    <property type="molecule type" value="Genomic_DNA"/>
</dbReference>
<accession>A0ABP0AZX2</accession>
<evidence type="ECO:0000313" key="9">
    <source>
        <dbReference type="EMBL" id="CAK7212848.1"/>
    </source>
</evidence>
<sequence length="549" mass="60640">MANITAPIRRPRLFGLVPINEAAKGVVRNPKNKKFVAIDPIDGTAYLDVCQTWANPSDSFTLATLGRNGSIVMEGSNVSRIQCEFVLYRDAQVIMLEDRSRAGTTQVYAMDPGGIVPLATPPKVFPFRSEPPRRVYVGPTANPVVGMCGPGRNQFLFRLVWNARADTKLADEARVYAAADHALAPSLARTQDDTETAVETRQISRMLTPGAGAVMRYVKLARLGAGSFGEVYRVIDVDTGRKMALKTIQRPRDITSSEWQRYQREVRILDNVDHPHIVDLIWTQHWDRPKAEIFLGLKDGSLEKLVSTAPYMATNANGPQNLFKMANTVLLHMLQALDYLATRSIVHRDVKPANILYVVRPNNELHFVLGDFGVSNQASLAVSVKTGTGIYMAPEVWEGNNGDGRQTHKADVWSLFATMLWTLDFGRFRSRCLAYRSYNDARNTVLELASNNNNSHNNAASIASIAAMAVVDPAARASAAQMLCSVYDGKGLSTPKRKVPPLQRPLAQPLLPPVSPFALALPATPNPAEFLLLKSDATMYREQMQRQGR</sequence>
<comment type="similarity">
    <text evidence="5">Belongs to the protein kinase superfamily. STE Ser/Thr protein kinase family. MAP kinase kinase subfamily.</text>
</comment>
<keyword evidence="4 7" id="KW-0067">ATP-binding</keyword>
<keyword evidence="10" id="KW-1185">Reference proteome</keyword>